<evidence type="ECO:0000256" key="1">
    <source>
        <dbReference type="SAM" id="MobiDB-lite"/>
    </source>
</evidence>
<sequence>MPWEGTFHHIIIVSYPGQDKRLNGNGRISLKDYSKNRPVDGTQSRQDLLPQLLLVSRQYRQALKIQQKSSFSPSSPKTVSPCSTTEVIPRFSPTLPKRPHQHQRRRRAHFTN</sequence>
<feature type="compositionally biased region" description="Low complexity" evidence="1">
    <location>
        <begin position="69"/>
        <end position="81"/>
    </location>
</feature>
<organism evidence="2 3">
    <name type="scientific">Trichonephila clavipes</name>
    <name type="common">Golden silk orbweaver</name>
    <name type="synonym">Nephila clavipes</name>
    <dbReference type="NCBI Taxonomy" id="2585209"/>
    <lineage>
        <taxon>Eukaryota</taxon>
        <taxon>Metazoa</taxon>
        <taxon>Ecdysozoa</taxon>
        <taxon>Arthropoda</taxon>
        <taxon>Chelicerata</taxon>
        <taxon>Arachnida</taxon>
        <taxon>Araneae</taxon>
        <taxon>Araneomorphae</taxon>
        <taxon>Entelegynae</taxon>
        <taxon>Araneoidea</taxon>
        <taxon>Nephilidae</taxon>
        <taxon>Trichonephila</taxon>
    </lineage>
</organism>
<reference evidence="2" key="1">
    <citation type="submission" date="2020-08" db="EMBL/GenBank/DDBJ databases">
        <title>Multicomponent nature underlies the extraordinary mechanical properties of spider dragline silk.</title>
        <authorList>
            <person name="Kono N."/>
            <person name="Nakamura H."/>
            <person name="Mori M."/>
            <person name="Yoshida Y."/>
            <person name="Ohtoshi R."/>
            <person name="Malay A.D."/>
            <person name="Moran D.A.P."/>
            <person name="Tomita M."/>
            <person name="Numata K."/>
            <person name="Arakawa K."/>
        </authorList>
    </citation>
    <scope>NUCLEOTIDE SEQUENCE</scope>
</reference>
<dbReference type="Proteomes" id="UP000887159">
    <property type="component" value="Unassembled WGS sequence"/>
</dbReference>
<dbReference type="EMBL" id="BMAU01021183">
    <property type="protein sequence ID" value="GFX95063.1"/>
    <property type="molecule type" value="Genomic_DNA"/>
</dbReference>
<evidence type="ECO:0000313" key="2">
    <source>
        <dbReference type="EMBL" id="GFX95063.1"/>
    </source>
</evidence>
<comment type="caution">
    <text evidence="2">The sequence shown here is derived from an EMBL/GenBank/DDBJ whole genome shotgun (WGS) entry which is preliminary data.</text>
</comment>
<feature type="compositionally biased region" description="Basic residues" evidence="1">
    <location>
        <begin position="97"/>
        <end position="112"/>
    </location>
</feature>
<accession>A0A8X6RHE6</accession>
<protein>
    <submittedName>
        <fullName evidence="2">Uncharacterized protein</fullName>
    </submittedName>
</protein>
<proteinExistence type="predicted"/>
<dbReference type="AlphaFoldDB" id="A0A8X6RHE6"/>
<evidence type="ECO:0000313" key="3">
    <source>
        <dbReference type="Proteomes" id="UP000887159"/>
    </source>
</evidence>
<feature type="region of interest" description="Disordered" evidence="1">
    <location>
        <begin position="23"/>
        <end position="45"/>
    </location>
</feature>
<gene>
    <name evidence="2" type="ORF">TNCV_3605221</name>
</gene>
<feature type="compositionally biased region" description="Basic and acidic residues" evidence="1">
    <location>
        <begin position="29"/>
        <end position="38"/>
    </location>
</feature>
<keyword evidence="3" id="KW-1185">Reference proteome</keyword>
<feature type="region of interest" description="Disordered" evidence="1">
    <location>
        <begin position="66"/>
        <end position="112"/>
    </location>
</feature>
<name>A0A8X6RHE6_TRICX</name>